<accession>A0ABR0FUE5</accession>
<dbReference type="RefSeq" id="XP_062736074.1">
    <property type="nucleotide sequence ID" value="XM_062875511.1"/>
</dbReference>
<feature type="region of interest" description="Disordered" evidence="1">
    <location>
        <begin position="73"/>
        <end position="135"/>
    </location>
</feature>
<dbReference type="Proteomes" id="UP001322138">
    <property type="component" value="Unassembled WGS sequence"/>
</dbReference>
<name>A0ABR0FUE5_9PEZI</name>
<keyword evidence="2" id="KW-0732">Signal</keyword>
<keyword evidence="4" id="KW-1185">Reference proteome</keyword>
<feature type="chain" id="PRO_5046581417" evidence="2">
    <location>
        <begin position="17"/>
        <end position="185"/>
    </location>
</feature>
<evidence type="ECO:0000256" key="2">
    <source>
        <dbReference type="SAM" id="SignalP"/>
    </source>
</evidence>
<evidence type="ECO:0000313" key="3">
    <source>
        <dbReference type="EMBL" id="KAK4647098.1"/>
    </source>
</evidence>
<evidence type="ECO:0000313" key="4">
    <source>
        <dbReference type="Proteomes" id="UP001322138"/>
    </source>
</evidence>
<feature type="compositionally biased region" description="Basic residues" evidence="1">
    <location>
        <begin position="82"/>
        <end position="96"/>
    </location>
</feature>
<feature type="region of interest" description="Disordered" evidence="1">
    <location>
        <begin position="164"/>
        <end position="185"/>
    </location>
</feature>
<feature type="compositionally biased region" description="Basic and acidic residues" evidence="1">
    <location>
        <begin position="106"/>
        <end position="135"/>
    </location>
</feature>
<comment type="caution">
    <text evidence="3">The sequence shown here is derived from an EMBL/GenBank/DDBJ whole genome shotgun (WGS) entry which is preliminary data.</text>
</comment>
<dbReference type="EMBL" id="JAFFGZ010000002">
    <property type="protein sequence ID" value="KAK4647098.1"/>
    <property type="molecule type" value="Genomic_DNA"/>
</dbReference>
<evidence type="ECO:0000256" key="1">
    <source>
        <dbReference type="SAM" id="MobiDB-lite"/>
    </source>
</evidence>
<gene>
    <name evidence="3" type="ORF">QC761_122505</name>
</gene>
<protein>
    <submittedName>
        <fullName evidence="3">Uncharacterized protein</fullName>
    </submittedName>
</protein>
<proteinExistence type="predicted"/>
<sequence>MKHTIALISLIGPASAARLPKPTSETAISHSNKNNKIGASFGNVAGGVASGGILLVIEHLLNQANEEEIQPAVNAAQAPQKRSVRRRIRFNRKRPSPRPDSAPDSPKVDNAAKVDRTEKVDDTAEVDDRGGKTDGFAKEVAKGVLSNEVVNRIEDVVDVVKGKIFGRGGEDDAVDNTQEDSPVQK</sequence>
<dbReference type="GeneID" id="87894993"/>
<feature type="signal peptide" evidence="2">
    <location>
        <begin position="1"/>
        <end position="16"/>
    </location>
</feature>
<reference evidence="3 4" key="1">
    <citation type="journal article" date="2023" name="bioRxiv">
        <title>High-quality genome assemblies of four members of thePodospora anserinaspecies complex.</title>
        <authorList>
            <person name="Ament-Velasquez S.L."/>
            <person name="Vogan A.A."/>
            <person name="Wallerman O."/>
            <person name="Hartmann F."/>
            <person name="Gautier V."/>
            <person name="Silar P."/>
            <person name="Giraud T."/>
            <person name="Johannesson H."/>
        </authorList>
    </citation>
    <scope>NUCLEOTIDE SEQUENCE [LARGE SCALE GENOMIC DNA]</scope>
    <source>
        <strain evidence="3 4">CBS 112042</strain>
    </source>
</reference>
<organism evidence="3 4">
    <name type="scientific">Podospora bellae-mahoneyi</name>
    <dbReference type="NCBI Taxonomy" id="2093777"/>
    <lineage>
        <taxon>Eukaryota</taxon>
        <taxon>Fungi</taxon>
        <taxon>Dikarya</taxon>
        <taxon>Ascomycota</taxon>
        <taxon>Pezizomycotina</taxon>
        <taxon>Sordariomycetes</taxon>
        <taxon>Sordariomycetidae</taxon>
        <taxon>Sordariales</taxon>
        <taxon>Podosporaceae</taxon>
        <taxon>Podospora</taxon>
    </lineage>
</organism>